<feature type="domain" description="Histone deacetylase" evidence="3">
    <location>
        <begin position="19"/>
        <end position="275"/>
    </location>
</feature>
<keyword evidence="5" id="KW-1185">Reference proteome</keyword>
<evidence type="ECO:0000256" key="1">
    <source>
        <dbReference type="ARBA" id="ARBA00005947"/>
    </source>
</evidence>
<reference evidence="4 5" key="1">
    <citation type="submission" date="2023-10" db="EMBL/GenBank/DDBJ databases">
        <title>Rubellicoccus peritrichatus gen. nov., sp. nov., isolated from an algae of coral reef tank.</title>
        <authorList>
            <person name="Luo J."/>
        </authorList>
    </citation>
    <scope>NUCLEOTIDE SEQUENCE [LARGE SCALE GENOMIC DNA]</scope>
    <source>
        <strain evidence="4 5">CR14</strain>
    </source>
</reference>
<dbReference type="RefSeq" id="WP_317833694.1">
    <property type="nucleotide sequence ID" value="NZ_CP136920.1"/>
</dbReference>
<evidence type="ECO:0000259" key="3">
    <source>
        <dbReference type="Pfam" id="PF00850"/>
    </source>
</evidence>
<evidence type="ECO:0000313" key="5">
    <source>
        <dbReference type="Proteomes" id="UP001304300"/>
    </source>
</evidence>
<dbReference type="GO" id="GO:0040029">
    <property type="term" value="P:epigenetic regulation of gene expression"/>
    <property type="evidence" value="ECO:0007669"/>
    <property type="project" value="TreeGrafter"/>
</dbReference>
<dbReference type="PANTHER" id="PTHR10625:SF19">
    <property type="entry name" value="HISTONE DEACETYLASE 12"/>
    <property type="match status" value="1"/>
</dbReference>
<dbReference type="InterPro" id="IPR000286">
    <property type="entry name" value="HDACs"/>
</dbReference>
<keyword evidence="2" id="KW-0378">Hydrolase</keyword>
<dbReference type="SUPFAM" id="SSF52768">
    <property type="entry name" value="Arginase/deacetylase"/>
    <property type="match status" value="1"/>
</dbReference>
<proteinExistence type="inferred from homology"/>
<dbReference type="AlphaFoldDB" id="A0AAQ3QVU3"/>
<sequence length="293" mass="32728">MDIVFDDSYRYDNWDHVFPVIKYRMLYEKIQEYAGNMLMVHRPVSPSEDTLALIHTREYLDDLLNCRQTPITMSSEFPLFPELINGMRMMAGGSILAAEVALEEGAAFHVGGGFHHAFAGHAEGFCYFNDIAIGAQCVLNETGKKVLVIDLDVHQGNGTARIFQGNDSVFTFSVHQENNYPEKQKSDLDIGLEDGIEDEAYLKALDQGLAIIEQKFSPDLVFYVAGVDLHCNDQLGGLSLTDEGVYKRDRRVMEFCKSKGVPVVVVLAGGYSLKIEDTVKLHFGACKAMHEVF</sequence>
<dbReference type="KEGG" id="puo:RZN69_21810"/>
<dbReference type="GO" id="GO:0016787">
    <property type="term" value="F:hydrolase activity"/>
    <property type="evidence" value="ECO:0007669"/>
    <property type="project" value="UniProtKB-KW"/>
</dbReference>
<dbReference type="PRINTS" id="PR01270">
    <property type="entry name" value="HDASUPER"/>
</dbReference>
<dbReference type="Pfam" id="PF00850">
    <property type="entry name" value="Hist_deacetyl"/>
    <property type="match status" value="1"/>
</dbReference>
<evidence type="ECO:0000313" key="4">
    <source>
        <dbReference type="EMBL" id="WOO41265.1"/>
    </source>
</evidence>
<organism evidence="4 5">
    <name type="scientific">Rubellicoccus peritrichatus</name>
    <dbReference type="NCBI Taxonomy" id="3080537"/>
    <lineage>
        <taxon>Bacteria</taxon>
        <taxon>Pseudomonadati</taxon>
        <taxon>Verrucomicrobiota</taxon>
        <taxon>Opitutia</taxon>
        <taxon>Puniceicoccales</taxon>
        <taxon>Cerasicoccaceae</taxon>
        <taxon>Rubellicoccus</taxon>
    </lineage>
</organism>
<dbReference type="PANTHER" id="PTHR10625">
    <property type="entry name" value="HISTONE DEACETYLASE HDAC1-RELATED"/>
    <property type="match status" value="1"/>
</dbReference>
<dbReference type="EMBL" id="CP136920">
    <property type="protein sequence ID" value="WOO41265.1"/>
    <property type="molecule type" value="Genomic_DNA"/>
</dbReference>
<dbReference type="CDD" id="cd09993">
    <property type="entry name" value="HDAC_classIV"/>
    <property type="match status" value="1"/>
</dbReference>
<dbReference type="InterPro" id="IPR023801">
    <property type="entry name" value="His_deacetylse_dom"/>
</dbReference>
<accession>A0AAQ3QVU3</accession>
<evidence type="ECO:0000256" key="2">
    <source>
        <dbReference type="ARBA" id="ARBA00022801"/>
    </source>
</evidence>
<dbReference type="InterPro" id="IPR037138">
    <property type="entry name" value="His_deacetylse_dom_sf"/>
</dbReference>
<dbReference type="InterPro" id="IPR044150">
    <property type="entry name" value="HDAC_classIV"/>
</dbReference>
<gene>
    <name evidence="4" type="ORF">RZN69_21810</name>
</gene>
<comment type="similarity">
    <text evidence="1">Belongs to the histone deacetylase family.</text>
</comment>
<name>A0AAQ3QVU3_9BACT</name>
<dbReference type="Gene3D" id="3.40.800.20">
    <property type="entry name" value="Histone deacetylase domain"/>
    <property type="match status" value="1"/>
</dbReference>
<dbReference type="GO" id="GO:0004407">
    <property type="term" value="F:histone deacetylase activity"/>
    <property type="evidence" value="ECO:0007669"/>
    <property type="project" value="InterPro"/>
</dbReference>
<protein>
    <submittedName>
        <fullName evidence="4">Histone deacetylase</fullName>
    </submittedName>
</protein>
<dbReference type="Proteomes" id="UP001304300">
    <property type="component" value="Chromosome"/>
</dbReference>
<dbReference type="InterPro" id="IPR023696">
    <property type="entry name" value="Ureohydrolase_dom_sf"/>
</dbReference>